<reference evidence="2" key="1">
    <citation type="submission" date="2019-06" db="EMBL/GenBank/DDBJ databases">
        <authorList>
            <person name="Zheng W."/>
        </authorList>
    </citation>
    <scope>NUCLEOTIDE SEQUENCE</scope>
    <source>
        <strain evidence="2">QDHG01</strain>
    </source>
</reference>
<protein>
    <submittedName>
        <fullName evidence="2">Uncharacterized protein</fullName>
    </submittedName>
</protein>
<sequence>MSSNHIGHSHQQQQQQSSFIQEDSGSVGSGPSDDRQKLNPSFILPPIQQSMVQPQRSAFEGGTKPQSLPKITSGRKNLNSKLGHAIASANPVNKKPVGRQSMNPYQQYDYAPPFSKHNVTEMSAGNLMAHSPSNSSVKQFQLRAKSKPRLGGRGIENQDDSRNINMSRGTQQQTLQEYPTYENLKKEVDEVDKLSPSKKLVLRQDVDESIQDMSRIIGGESLIGNGEIKRPFNSMHDDDPMEQLIEHQRSMMKELDDDYQ</sequence>
<feature type="compositionally biased region" description="Polar residues" evidence="1">
    <location>
        <begin position="47"/>
        <end position="56"/>
    </location>
</feature>
<feature type="region of interest" description="Disordered" evidence="1">
    <location>
        <begin position="1"/>
        <end position="109"/>
    </location>
</feature>
<name>A0A8J8P3F8_HALGN</name>
<feature type="compositionally biased region" description="Polar residues" evidence="1">
    <location>
        <begin position="163"/>
        <end position="177"/>
    </location>
</feature>
<keyword evidence="3" id="KW-1185">Reference proteome</keyword>
<dbReference type="Proteomes" id="UP000785679">
    <property type="component" value="Unassembled WGS sequence"/>
</dbReference>
<evidence type="ECO:0000313" key="2">
    <source>
        <dbReference type="EMBL" id="TNV86382.1"/>
    </source>
</evidence>
<proteinExistence type="predicted"/>
<gene>
    <name evidence="2" type="ORF">FGO68_gene4440</name>
</gene>
<comment type="caution">
    <text evidence="2">The sequence shown here is derived from an EMBL/GenBank/DDBJ whole genome shotgun (WGS) entry which is preliminary data.</text>
</comment>
<feature type="compositionally biased region" description="Polar residues" evidence="1">
    <location>
        <begin position="64"/>
        <end position="80"/>
    </location>
</feature>
<feature type="region of interest" description="Disordered" evidence="1">
    <location>
        <begin position="126"/>
        <end position="178"/>
    </location>
</feature>
<feature type="compositionally biased region" description="Low complexity" evidence="1">
    <location>
        <begin position="9"/>
        <end position="31"/>
    </location>
</feature>
<dbReference type="EMBL" id="RRYP01001122">
    <property type="protein sequence ID" value="TNV86382.1"/>
    <property type="molecule type" value="Genomic_DNA"/>
</dbReference>
<organism evidence="2 3">
    <name type="scientific">Halteria grandinella</name>
    <dbReference type="NCBI Taxonomy" id="5974"/>
    <lineage>
        <taxon>Eukaryota</taxon>
        <taxon>Sar</taxon>
        <taxon>Alveolata</taxon>
        <taxon>Ciliophora</taxon>
        <taxon>Intramacronucleata</taxon>
        <taxon>Spirotrichea</taxon>
        <taxon>Stichotrichia</taxon>
        <taxon>Sporadotrichida</taxon>
        <taxon>Halteriidae</taxon>
        <taxon>Halteria</taxon>
    </lineage>
</organism>
<accession>A0A8J8P3F8</accession>
<evidence type="ECO:0000256" key="1">
    <source>
        <dbReference type="SAM" id="MobiDB-lite"/>
    </source>
</evidence>
<evidence type="ECO:0000313" key="3">
    <source>
        <dbReference type="Proteomes" id="UP000785679"/>
    </source>
</evidence>
<dbReference type="AlphaFoldDB" id="A0A8J8P3F8"/>